<sequence length="364" mass="41640">MPLILKGKFYRAVVRPAMLYGVECWPVKNSHIQKMKVAEMRILRWMCGNTWMNKIRNEDIREKVGVTPIDDKMRAARLRWFGHVRRRSPDAPVRRCERLALVGTRRGRTRPKKYWGEVIRQDMARLQISEDMALDRKVWRSSIRVVDYEKLLASVGDPEVTKFSGISSFRACLSRLCHLRLFSYSNTREDKIPKQAGVGKFKDIAKNDSNCSAVHSSGNEKGRSQVNTNAALKVKIEYVLLLAATRFAVVTLIAACDFLRFTAKASYIFDYDTGRIVQDKRESSVTSSFILFNSTAFVASLAIVISILRSFPFKLWPQITVSMFFGSYMCLIMKILPWESWLVLFLSVPLLQLAAAGKQLSFAE</sequence>
<reference evidence="2" key="2">
    <citation type="submission" date="2025-08" db="UniProtKB">
        <authorList>
            <consortium name="RefSeq"/>
        </authorList>
    </citation>
    <scope>IDENTIFICATION</scope>
    <source>
        <tissue evidence="2">Leaf</tissue>
    </source>
</reference>
<protein>
    <submittedName>
        <fullName evidence="2">Uncharacterized protein LOC107805503</fullName>
    </submittedName>
</protein>
<reference evidence="1" key="1">
    <citation type="journal article" date="2014" name="Nat. Commun.">
        <title>The tobacco genome sequence and its comparison with those of tomato and potato.</title>
        <authorList>
            <person name="Sierro N."/>
            <person name="Battey J.N."/>
            <person name="Ouadi S."/>
            <person name="Bakaher N."/>
            <person name="Bovet L."/>
            <person name="Willig A."/>
            <person name="Goepfert S."/>
            <person name="Peitsch M.C."/>
            <person name="Ivanov N.V."/>
        </authorList>
    </citation>
    <scope>NUCLEOTIDE SEQUENCE [LARGE SCALE GENOMIC DNA]</scope>
</reference>
<organism evidence="1 2">
    <name type="scientific">Nicotiana tabacum</name>
    <name type="common">Common tobacco</name>
    <dbReference type="NCBI Taxonomy" id="4097"/>
    <lineage>
        <taxon>Eukaryota</taxon>
        <taxon>Viridiplantae</taxon>
        <taxon>Streptophyta</taxon>
        <taxon>Embryophyta</taxon>
        <taxon>Tracheophyta</taxon>
        <taxon>Spermatophyta</taxon>
        <taxon>Magnoliopsida</taxon>
        <taxon>eudicotyledons</taxon>
        <taxon>Gunneridae</taxon>
        <taxon>Pentapetalae</taxon>
        <taxon>asterids</taxon>
        <taxon>lamiids</taxon>
        <taxon>Solanales</taxon>
        <taxon>Solanaceae</taxon>
        <taxon>Nicotianoideae</taxon>
        <taxon>Nicotianeae</taxon>
        <taxon>Nicotiana</taxon>
    </lineage>
</organism>
<gene>
    <name evidence="2" type="primary">LOC107805503</name>
</gene>
<accession>A0AC58SD85</accession>
<keyword evidence="1" id="KW-1185">Reference proteome</keyword>
<evidence type="ECO:0000313" key="1">
    <source>
        <dbReference type="Proteomes" id="UP000790787"/>
    </source>
</evidence>
<dbReference type="RefSeq" id="XP_075082947.1">
    <property type="nucleotide sequence ID" value="XM_075226846.1"/>
</dbReference>
<name>A0AC58SD85_TOBAC</name>
<evidence type="ECO:0000313" key="2">
    <source>
        <dbReference type="RefSeq" id="XP_075082947.1"/>
    </source>
</evidence>
<dbReference type="Proteomes" id="UP000790787">
    <property type="component" value="Chromosome 12"/>
</dbReference>
<proteinExistence type="predicted"/>